<dbReference type="InterPro" id="IPR017927">
    <property type="entry name" value="FAD-bd_FR_type"/>
</dbReference>
<protein>
    <submittedName>
        <fullName evidence="2">FAD-binding 9 siderophore-interacting domain protein</fullName>
        <ecNumber evidence="2">1.16.1.9</ecNumber>
    </submittedName>
</protein>
<comment type="caution">
    <text evidence="2">The sequence shown here is derived from an EMBL/GenBank/DDBJ whole genome shotgun (WGS) entry which is preliminary data.</text>
</comment>
<dbReference type="OrthoDB" id="3291337at2"/>
<dbReference type="Pfam" id="PF04954">
    <property type="entry name" value="SIP"/>
    <property type="match status" value="1"/>
</dbReference>
<dbReference type="InterPro" id="IPR039374">
    <property type="entry name" value="SIP_fam"/>
</dbReference>
<dbReference type="CDD" id="cd06193">
    <property type="entry name" value="siderophore_interacting"/>
    <property type="match status" value="1"/>
</dbReference>
<dbReference type="RefSeq" id="WP_051921527.1">
    <property type="nucleotide sequence ID" value="NZ_JGZI01000008.1"/>
</dbReference>
<dbReference type="Gene3D" id="3.40.50.80">
    <property type="entry name" value="Nucleotide-binding domain of ferredoxin-NADP reductase (FNR) module"/>
    <property type="match status" value="1"/>
</dbReference>
<proteinExistence type="predicted"/>
<dbReference type="eggNOG" id="COG2375">
    <property type="taxonomic scope" value="Bacteria"/>
</dbReference>
<dbReference type="Gene3D" id="2.40.30.10">
    <property type="entry name" value="Translation factors"/>
    <property type="match status" value="1"/>
</dbReference>
<gene>
    <name evidence="2" type="ORF">BPSY_0499</name>
</gene>
<dbReference type="Pfam" id="PF08021">
    <property type="entry name" value="FAD_binding_9"/>
    <property type="match status" value="1"/>
</dbReference>
<dbReference type="InterPro" id="IPR013113">
    <property type="entry name" value="SIP_FAD-bd"/>
</dbReference>
<name>A0A087CHF8_9BIFI</name>
<sequence>MSTSERQGARESEHSGEQYPAFRPYRVRVLRTTRISPSFQRIIFTGDDLRYIGTDGYDQRIKVLLPLDGNRWGDPKLFDEESLSRGAWWEQWRALAPQDRNPIRTYTIRAADPVQRNLTIDFVLHDNPGPAGAFAQHAVPGDEAVIVGPDRRSKDSAIGIDFHPGYTRNMLLVGDETAVPAIGAILDGLAASGWEGEGLAVLEVPDAADTTLALPRIPGFGIDWVSRSSAEDGPSSEHGASLIARVERYAAQHADMLMDGGSHPHGRSGSEFTDINVDRDLLWEVPEEQKPRAFYAWMAGEAATMRALRRILVRDHGVDRSNVAFMGYWRAGKSEM</sequence>
<evidence type="ECO:0000313" key="2">
    <source>
        <dbReference type="EMBL" id="KFI82708.1"/>
    </source>
</evidence>
<dbReference type="InterPro" id="IPR017938">
    <property type="entry name" value="Riboflavin_synthase-like_b-brl"/>
</dbReference>
<dbReference type="InterPro" id="IPR039261">
    <property type="entry name" value="FNR_nucleotide-bd"/>
</dbReference>
<dbReference type="InterPro" id="IPR007037">
    <property type="entry name" value="SIP_rossman_dom"/>
</dbReference>
<dbReference type="EC" id="1.16.1.9" evidence="2"/>
<accession>A0A087CHF8</accession>
<dbReference type="STRING" id="218140.BPSY_0499"/>
<organism evidence="2 3">
    <name type="scientific">Bifidobacterium psychraerophilum</name>
    <dbReference type="NCBI Taxonomy" id="218140"/>
    <lineage>
        <taxon>Bacteria</taxon>
        <taxon>Bacillati</taxon>
        <taxon>Actinomycetota</taxon>
        <taxon>Actinomycetes</taxon>
        <taxon>Bifidobacteriales</taxon>
        <taxon>Bifidobacteriaceae</taxon>
        <taxon>Bifidobacterium</taxon>
    </lineage>
</organism>
<evidence type="ECO:0000259" key="1">
    <source>
        <dbReference type="PROSITE" id="PS51384"/>
    </source>
</evidence>
<evidence type="ECO:0000313" key="3">
    <source>
        <dbReference type="Proteomes" id="UP000029050"/>
    </source>
</evidence>
<dbReference type="SUPFAM" id="SSF63380">
    <property type="entry name" value="Riboflavin synthase domain-like"/>
    <property type="match status" value="1"/>
</dbReference>
<dbReference type="Proteomes" id="UP000029050">
    <property type="component" value="Unassembled WGS sequence"/>
</dbReference>
<dbReference type="AlphaFoldDB" id="A0A087CHF8"/>
<reference evidence="2 3" key="1">
    <citation type="submission" date="2014-03" db="EMBL/GenBank/DDBJ databases">
        <title>Genomics of Bifidobacteria.</title>
        <authorList>
            <person name="Ventura M."/>
            <person name="Milani C."/>
            <person name="Lugli G.A."/>
        </authorList>
    </citation>
    <scope>NUCLEOTIDE SEQUENCE [LARGE SCALE GENOMIC DNA]</scope>
    <source>
        <strain evidence="2 3">LMG 21775</strain>
    </source>
</reference>
<keyword evidence="2" id="KW-0560">Oxidoreductase</keyword>
<dbReference type="GeneID" id="98299712"/>
<keyword evidence="3" id="KW-1185">Reference proteome</keyword>
<feature type="domain" description="FAD-binding FR-type" evidence="1">
    <location>
        <begin position="22"/>
        <end position="156"/>
    </location>
</feature>
<dbReference type="PANTHER" id="PTHR30157:SF0">
    <property type="entry name" value="NADPH-DEPENDENT FERRIC-CHELATE REDUCTASE"/>
    <property type="match status" value="1"/>
</dbReference>
<dbReference type="EMBL" id="JGZI01000008">
    <property type="protein sequence ID" value="KFI82708.1"/>
    <property type="molecule type" value="Genomic_DNA"/>
</dbReference>
<dbReference type="GO" id="GO:0052851">
    <property type="term" value="F:ferric-chelate reductase (NADPH) activity"/>
    <property type="evidence" value="ECO:0007669"/>
    <property type="project" value="UniProtKB-EC"/>
</dbReference>
<dbReference type="PROSITE" id="PS51384">
    <property type="entry name" value="FAD_FR"/>
    <property type="match status" value="1"/>
</dbReference>
<dbReference type="PANTHER" id="PTHR30157">
    <property type="entry name" value="FERRIC REDUCTASE, NADPH-DEPENDENT"/>
    <property type="match status" value="1"/>
</dbReference>